<reference evidence="2 3" key="1">
    <citation type="journal article" date="2013" name="Curr. Biol.">
        <title>The Genome of the Foraminiferan Reticulomyxa filosa.</title>
        <authorList>
            <person name="Glockner G."/>
            <person name="Hulsmann N."/>
            <person name="Schleicher M."/>
            <person name="Noegel A.A."/>
            <person name="Eichinger L."/>
            <person name="Gallinger C."/>
            <person name="Pawlowski J."/>
            <person name="Sierra R."/>
            <person name="Euteneuer U."/>
            <person name="Pillet L."/>
            <person name="Moustafa A."/>
            <person name="Platzer M."/>
            <person name="Groth M."/>
            <person name="Szafranski K."/>
            <person name="Schliwa M."/>
        </authorList>
    </citation>
    <scope>NUCLEOTIDE SEQUENCE [LARGE SCALE GENOMIC DNA]</scope>
</reference>
<keyword evidence="1" id="KW-1133">Transmembrane helix</keyword>
<feature type="transmembrane region" description="Helical" evidence="1">
    <location>
        <begin position="96"/>
        <end position="121"/>
    </location>
</feature>
<dbReference type="EMBL" id="ASPP01038941">
    <property type="protein sequence ID" value="ETO01201.1"/>
    <property type="molecule type" value="Genomic_DNA"/>
</dbReference>
<keyword evidence="1" id="KW-0472">Membrane</keyword>
<evidence type="ECO:0000313" key="3">
    <source>
        <dbReference type="Proteomes" id="UP000023152"/>
    </source>
</evidence>
<protein>
    <submittedName>
        <fullName evidence="2">Uncharacterized protein</fullName>
    </submittedName>
</protein>
<feature type="transmembrane region" description="Helical" evidence="1">
    <location>
        <begin position="59"/>
        <end position="84"/>
    </location>
</feature>
<keyword evidence="1" id="KW-0812">Transmembrane</keyword>
<organism evidence="2 3">
    <name type="scientific">Reticulomyxa filosa</name>
    <dbReference type="NCBI Taxonomy" id="46433"/>
    <lineage>
        <taxon>Eukaryota</taxon>
        <taxon>Sar</taxon>
        <taxon>Rhizaria</taxon>
        <taxon>Retaria</taxon>
        <taxon>Foraminifera</taxon>
        <taxon>Monothalamids</taxon>
        <taxon>Reticulomyxidae</taxon>
        <taxon>Reticulomyxa</taxon>
    </lineage>
</organism>
<accession>X6LIJ9</accession>
<gene>
    <name evidence="2" type="ORF">RFI_36239</name>
</gene>
<comment type="caution">
    <text evidence="2">The sequence shown here is derived from an EMBL/GenBank/DDBJ whole genome shotgun (WGS) entry which is preliminary data.</text>
</comment>
<dbReference type="Proteomes" id="UP000023152">
    <property type="component" value="Unassembled WGS sequence"/>
</dbReference>
<dbReference type="AlphaFoldDB" id="X6LIJ9"/>
<sequence>MKDTIIGCLLRQASLSLSLSTRDSKDDDDDVIRRSCESSAFPQNLSFGHISSYVSYSFFVGYIVMISMMVCCSLNRFALALVIFRRFFVLEFEFGFGFNCGVDATGFSLVATIAAAAAALVRRACFIATVALRLVYSCSTELFSTICNPSPNMCNSLPITLPVFDCCFYLFSYYPKYLKMHIQMMYVNEILSKLVKDSGDEVLILHAT</sequence>
<name>X6LIJ9_RETFI</name>
<evidence type="ECO:0000313" key="2">
    <source>
        <dbReference type="EMBL" id="ETO01201.1"/>
    </source>
</evidence>
<evidence type="ECO:0000256" key="1">
    <source>
        <dbReference type="SAM" id="Phobius"/>
    </source>
</evidence>
<proteinExistence type="predicted"/>
<keyword evidence="3" id="KW-1185">Reference proteome</keyword>